<feature type="domain" description="FAD-binding PCMH-type" evidence="5">
    <location>
        <begin position="36"/>
        <end position="218"/>
    </location>
</feature>
<evidence type="ECO:0000313" key="7">
    <source>
        <dbReference type="Proteomes" id="UP000800036"/>
    </source>
</evidence>
<proteinExistence type="inferred from homology"/>
<dbReference type="InterPro" id="IPR006094">
    <property type="entry name" value="Oxid_FAD_bind_N"/>
</dbReference>
<protein>
    <submittedName>
        <fullName evidence="6">FAD-binding domain-containing protein</fullName>
    </submittedName>
</protein>
<reference evidence="6" key="1">
    <citation type="journal article" date="2020" name="Stud. Mycol.">
        <title>101 Dothideomycetes genomes: a test case for predicting lifestyles and emergence of pathogens.</title>
        <authorList>
            <person name="Haridas S."/>
            <person name="Albert R."/>
            <person name="Binder M."/>
            <person name="Bloem J."/>
            <person name="Labutti K."/>
            <person name="Salamov A."/>
            <person name="Andreopoulos B."/>
            <person name="Baker S."/>
            <person name="Barry K."/>
            <person name="Bills G."/>
            <person name="Bluhm B."/>
            <person name="Cannon C."/>
            <person name="Castanera R."/>
            <person name="Culley D."/>
            <person name="Daum C."/>
            <person name="Ezra D."/>
            <person name="Gonzalez J."/>
            <person name="Henrissat B."/>
            <person name="Kuo A."/>
            <person name="Liang C."/>
            <person name="Lipzen A."/>
            <person name="Lutzoni F."/>
            <person name="Magnuson J."/>
            <person name="Mondo S."/>
            <person name="Nolan M."/>
            <person name="Ohm R."/>
            <person name="Pangilinan J."/>
            <person name="Park H.-J."/>
            <person name="Ramirez L."/>
            <person name="Alfaro M."/>
            <person name="Sun H."/>
            <person name="Tritt A."/>
            <person name="Yoshinaga Y."/>
            <person name="Zwiers L.-H."/>
            <person name="Turgeon B."/>
            <person name="Goodwin S."/>
            <person name="Spatafora J."/>
            <person name="Crous P."/>
            <person name="Grigoriev I."/>
        </authorList>
    </citation>
    <scope>NUCLEOTIDE SEQUENCE</scope>
    <source>
        <strain evidence="6">CBS 107.79</strain>
    </source>
</reference>
<accession>A0A6A5VTT3</accession>
<keyword evidence="2" id="KW-0285">Flavoprotein</keyword>
<gene>
    <name evidence="6" type="ORF">BU23DRAFT_499424</name>
</gene>
<dbReference type="Gene3D" id="3.30.465.10">
    <property type="match status" value="2"/>
</dbReference>
<name>A0A6A5VTT3_9PLEO</name>
<dbReference type="PROSITE" id="PS51387">
    <property type="entry name" value="FAD_PCMH"/>
    <property type="match status" value="1"/>
</dbReference>
<evidence type="ECO:0000256" key="4">
    <source>
        <dbReference type="ARBA" id="ARBA00023002"/>
    </source>
</evidence>
<comment type="similarity">
    <text evidence="1">Belongs to the oxygen-dependent FAD-linked oxidoreductase family.</text>
</comment>
<dbReference type="SUPFAM" id="SSF56176">
    <property type="entry name" value="FAD-binding/transporter-associated domain-like"/>
    <property type="match status" value="1"/>
</dbReference>
<evidence type="ECO:0000313" key="6">
    <source>
        <dbReference type="EMBL" id="KAF1978286.1"/>
    </source>
</evidence>
<dbReference type="EMBL" id="ML976661">
    <property type="protein sequence ID" value="KAF1978286.1"/>
    <property type="molecule type" value="Genomic_DNA"/>
</dbReference>
<dbReference type="InterPro" id="IPR016169">
    <property type="entry name" value="FAD-bd_PCMH_sub2"/>
</dbReference>
<dbReference type="AlphaFoldDB" id="A0A6A5VTT3"/>
<dbReference type="GO" id="GO:0016491">
    <property type="term" value="F:oxidoreductase activity"/>
    <property type="evidence" value="ECO:0007669"/>
    <property type="project" value="UniProtKB-KW"/>
</dbReference>
<organism evidence="6 7">
    <name type="scientific">Bimuria novae-zelandiae CBS 107.79</name>
    <dbReference type="NCBI Taxonomy" id="1447943"/>
    <lineage>
        <taxon>Eukaryota</taxon>
        <taxon>Fungi</taxon>
        <taxon>Dikarya</taxon>
        <taxon>Ascomycota</taxon>
        <taxon>Pezizomycotina</taxon>
        <taxon>Dothideomycetes</taxon>
        <taxon>Pleosporomycetidae</taxon>
        <taxon>Pleosporales</taxon>
        <taxon>Massarineae</taxon>
        <taxon>Didymosphaeriaceae</taxon>
        <taxon>Bimuria</taxon>
    </lineage>
</organism>
<dbReference type="Pfam" id="PF01565">
    <property type="entry name" value="FAD_binding_4"/>
    <property type="match status" value="1"/>
</dbReference>
<keyword evidence="3" id="KW-0274">FAD</keyword>
<evidence type="ECO:0000256" key="1">
    <source>
        <dbReference type="ARBA" id="ARBA00005466"/>
    </source>
</evidence>
<keyword evidence="4" id="KW-0560">Oxidoreductase</keyword>
<dbReference type="InterPro" id="IPR050416">
    <property type="entry name" value="FAD-linked_Oxidoreductase"/>
</dbReference>
<dbReference type="InterPro" id="IPR016166">
    <property type="entry name" value="FAD-bd_PCMH"/>
</dbReference>
<dbReference type="Gene3D" id="3.40.462.20">
    <property type="match status" value="1"/>
</dbReference>
<dbReference type="Proteomes" id="UP000800036">
    <property type="component" value="Unassembled WGS sequence"/>
</dbReference>
<evidence type="ECO:0000259" key="5">
    <source>
        <dbReference type="PROSITE" id="PS51387"/>
    </source>
</evidence>
<dbReference type="PANTHER" id="PTHR42973">
    <property type="entry name" value="BINDING OXIDOREDUCTASE, PUTATIVE (AFU_ORTHOLOGUE AFUA_1G17690)-RELATED"/>
    <property type="match status" value="1"/>
</dbReference>
<dbReference type="PANTHER" id="PTHR42973:SF22">
    <property type="entry name" value="FAD-BINDING PCMH-TYPE DOMAIN-CONTAINING PROTEIN-RELATED"/>
    <property type="match status" value="1"/>
</dbReference>
<dbReference type="InterPro" id="IPR036318">
    <property type="entry name" value="FAD-bd_PCMH-like_sf"/>
</dbReference>
<sequence>MAFHAVLQEVLPEKYVLEGSDLYEEANGRYFTVFESRVKPAAIVQPTSAQEVSTLIKRLGPKLVTQKTSLAIKGTGHTPFAGAANVQGGITIASQGLKGLHLSENKEYVIIGVGETWGSVYEELEKHGLTAPGGRYGFACDSVLDFELVLGSGETVHANAKENNDLFICLKGGLNNFGFVTSFSLKTIPSTDIWGGVAYYMPNTFPQLIEATVDFVNNETDEDTHIMSSAGYGFGQDVCTCCMYHLKGDTEAPALQRFRSLPGLVEGYSTLRTGNHMNFCDELSKFTQDGIRSFYATLTIKPDVALMKELHQVWLRTLEPLRPLKGFIFSFGFFPLTKALLTNSKKAGDNAKDIDPADGPLFVILINPTWDLAENDEQVYSAIEDLTQKFKNIASERGLLHRYVFTNYGYHKEDVLAGYGERSGLRMRETSKRYDPDGIFQKAVPGGFKLPKA</sequence>
<keyword evidence="7" id="KW-1185">Reference proteome</keyword>
<evidence type="ECO:0000256" key="2">
    <source>
        <dbReference type="ARBA" id="ARBA00022630"/>
    </source>
</evidence>
<dbReference type="GO" id="GO:0071949">
    <property type="term" value="F:FAD binding"/>
    <property type="evidence" value="ECO:0007669"/>
    <property type="project" value="InterPro"/>
</dbReference>
<dbReference type="OrthoDB" id="2151789at2759"/>
<evidence type="ECO:0000256" key="3">
    <source>
        <dbReference type="ARBA" id="ARBA00022827"/>
    </source>
</evidence>